<dbReference type="Gene3D" id="3.40.390.10">
    <property type="entry name" value="Collagenase (Catalytic Domain)"/>
    <property type="match status" value="1"/>
</dbReference>
<dbReference type="Pfam" id="PF03160">
    <property type="entry name" value="Calx-beta"/>
    <property type="match status" value="2"/>
</dbReference>
<feature type="region of interest" description="Disordered" evidence="5">
    <location>
        <begin position="307"/>
        <end position="335"/>
    </location>
</feature>
<dbReference type="AlphaFoldDB" id="A0A167BZC2"/>
<evidence type="ECO:0000256" key="3">
    <source>
        <dbReference type="ARBA" id="ARBA00022837"/>
    </source>
</evidence>
<dbReference type="InterPro" id="IPR038081">
    <property type="entry name" value="CalX-like_sf"/>
</dbReference>
<dbReference type="PATRIC" id="fig|1365253.3.peg.2588"/>
<dbReference type="PANTHER" id="PTHR11878:SF65">
    <property type="entry name" value="NA_CA-EXCHANGE PROTEIN, ISOFORM G"/>
    <property type="match status" value="1"/>
</dbReference>
<feature type="compositionally biased region" description="Polar residues" evidence="5">
    <location>
        <begin position="307"/>
        <end position="319"/>
    </location>
</feature>
<keyword evidence="4" id="KW-0813">Transport</keyword>
<dbReference type="RefSeq" id="WP_063377220.1">
    <property type="nucleotide sequence ID" value="NZ_AUXT01000160.1"/>
</dbReference>
<dbReference type="SMART" id="SM00237">
    <property type="entry name" value="Calx_beta"/>
    <property type="match status" value="2"/>
</dbReference>
<evidence type="ECO:0000313" key="8">
    <source>
        <dbReference type="Proteomes" id="UP000076587"/>
    </source>
</evidence>
<gene>
    <name evidence="7" type="ORF">N482_10760</name>
</gene>
<reference evidence="7 8" key="1">
    <citation type="submission" date="2013-07" db="EMBL/GenBank/DDBJ databases">
        <title>Comparative Genomic and Metabolomic Analysis of Twelve Strains of Pseudoalteromonas luteoviolacea.</title>
        <authorList>
            <person name="Vynne N.G."/>
            <person name="Mansson M."/>
            <person name="Gram L."/>
        </authorList>
    </citation>
    <scope>NUCLEOTIDE SEQUENCE [LARGE SCALE GENOMIC DNA]</scope>
    <source>
        <strain evidence="7 8">NCIMB 1942</strain>
    </source>
</reference>
<sequence length="711" mass="79862">MYKTKLKQIEIISRIGVAALFCVSSLLVNAEEVNNIDLHFIVAASDNSGTNAQVDKAKIDESIQKLNAIYGGSGYSYRYKSTVFVSNNEMPGYNDEDYDPDNRMLFVEPYFDREAFNIMVADFERVNGRAFWPYHGIDSVLVDSEDLDKTTLAHEIGHNFSLIHTYSDGDEEPISVQIGSKGYLYGDQIIDTPPSHDGLEDDIEDCIYSGTAVDEEGTPFAPDAKNIMGQGDNTCRTHFSAQQVDRMQYVLQRDKYHLFNKYGKGRVIPTCENSSVVIDFPHFDGFNFNEKLQHPWVQDVQNNPFFFRTSPDSNSSSTGADEPYEGHSYLQVDSSKRDDTDIDGLVFAKKGDRLNYVSPCYDLSYSKNPKLEFYFNKHGVDMGTSLIEATIDNGNTWTELWRKEGEQHPDGDVWYKESVDLVNYRSSPMQLRLVHIIEGEKGDASFDAFLINGESVSYTYDFAASDVTVLENEGKVTIQLVRKGELDVSSTLRVVTEDVDAKAGSDYDELDTTIIFTKDESEKEIDISIFDNDVVDGARAFKVKLESDNLADDYADLLVTIDNEDIAYTYNLQLDNTQVSEAAKSIAVTIEKSVATDMSTHVYLKTEDDTAKSGFDYNGVEQLITFEAGETKKVIDIGIIDNLEVDGSRKFKVTLESDFLHQDYEDAVITITNEDKDPPSNGAFSVWGLLMLLVLAITVRRTSRPNSSYTD</sequence>
<organism evidence="7 8">
    <name type="scientific">Pseudoalteromonas luteoviolacea NCIMB 1942</name>
    <dbReference type="NCBI Taxonomy" id="1365253"/>
    <lineage>
        <taxon>Bacteria</taxon>
        <taxon>Pseudomonadati</taxon>
        <taxon>Pseudomonadota</taxon>
        <taxon>Gammaproteobacteria</taxon>
        <taxon>Alteromonadales</taxon>
        <taxon>Pseudoalteromonadaceae</taxon>
        <taxon>Pseudoalteromonas</taxon>
    </lineage>
</organism>
<evidence type="ECO:0000256" key="4">
    <source>
        <dbReference type="ARBA" id="ARBA00023065"/>
    </source>
</evidence>
<dbReference type="GO" id="GO:0007154">
    <property type="term" value="P:cell communication"/>
    <property type="evidence" value="ECO:0007669"/>
    <property type="project" value="InterPro"/>
</dbReference>
<dbReference type="EMBL" id="AUXT01000160">
    <property type="protein sequence ID" value="KZN47065.1"/>
    <property type="molecule type" value="Genomic_DNA"/>
</dbReference>
<comment type="caution">
    <text evidence="7">The sequence shown here is derived from an EMBL/GenBank/DDBJ whole genome shotgun (WGS) entry which is preliminary data.</text>
</comment>
<evidence type="ECO:0000256" key="2">
    <source>
        <dbReference type="ARBA" id="ARBA00022737"/>
    </source>
</evidence>
<dbReference type="Proteomes" id="UP000076587">
    <property type="component" value="Unassembled WGS sequence"/>
</dbReference>
<dbReference type="SUPFAM" id="SSF49899">
    <property type="entry name" value="Concanavalin A-like lectins/glucanases"/>
    <property type="match status" value="1"/>
</dbReference>
<evidence type="ECO:0000256" key="5">
    <source>
        <dbReference type="SAM" id="MobiDB-lite"/>
    </source>
</evidence>
<dbReference type="SUPFAM" id="SSF141072">
    <property type="entry name" value="CalX-like"/>
    <property type="match status" value="2"/>
</dbReference>
<dbReference type="Gene3D" id="2.60.120.200">
    <property type="match status" value="1"/>
</dbReference>
<protein>
    <recommendedName>
        <fullName evidence="6">Calx-beta domain-containing protein</fullName>
    </recommendedName>
</protein>
<keyword evidence="4" id="KW-0406">Ion transport</keyword>
<dbReference type="InterPro" id="IPR003644">
    <property type="entry name" value="Calx_beta"/>
</dbReference>
<dbReference type="OrthoDB" id="6278496at2"/>
<keyword evidence="3" id="KW-0106">Calcium</keyword>
<dbReference type="InterPro" id="IPR051171">
    <property type="entry name" value="CaCA"/>
</dbReference>
<accession>A0A167BZC2</accession>
<dbReference type="GO" id="GO:0016020">
    <property type="term" value="C:membrane"/>
    <property type="evidence" value="ECO:0007669"/>
    <property type="project" value="InterPro"/>
</dbReference>
<name>A0A167BZC2_9GAMM</name>
<feature type="domain" description="Calx-beta" evidence="6">
    <location>
        <begin position="557"/>
        <end position="656"/>
    </location>
</feature>
<dbReference type="GO" id="GO:0005432">
    <property type="term" value="F:calcium:sodium antiporter activity"/>
    <property type="evidence" value="ECO:0007669"/>
    <property type="project" value="TreeGrafter"/>
</dbReference>
<keyword evidence="1" id="KW-0732">Signal</keyword>
<dbReference type="SUPFAM" id="SSF55486">
    <property type="entry name" value="Metalloproteases ('zincins'), catalytic domain"/>
    <property type="match status" value="1"/>
</dbReference>
<dbReference type="Pfam" id="PF05572">
    <property type="entry name" value="Peptidase_M43"/>
    <property type="match status" value="1"/>
</dbReference>
<dbReference type="GO" id="GO:0098703">
    <property type="term" value="P:calcium ion import across plasma membrane"/>
    <property type="evidence" value="ECO:0007669"/>
    <property type="project" value="TreeGrafter"/>
</dbReference>
<dbReference type="Gene3D" id="2.60.40.2030">
    <property type="match status" value="2"/>
</dbReference>
<evidence type="ECO:0000259" key="6">
    <source>
        <dbReference type="SMART" id="SM00237"/>
    </source>
</evidence>
<dbReference type="PANTHER" id="PTHR11878">
    <property type="entry name" value="SODIUM/CALCIUM EXCHANGER"/>
    <property type="match status" value="1"/>
</dbReference>
<dbReference type="InterPro" id="IPR008754">
    <property type="entry name" value="Peptidase_M43"/>
</dbReference>
<dbReference type="InterPro" id="IPR013320">
    <property type="entry name" value="ConA-like_dom_sf"/>
</dbReference>
<keyword evidence="2" id="KW-0677">Repeat</keyword>
<evidence type="ECO:0000313" key="7">
    <source>
        <dbReference type="EMBL" id="KZN47065.1"/>
    </source>
</evidence>
<proteinExistence type="predicted"/>
<dbReference type="GO" id="GO:0008237">
    <property type="term" value="F:metallopeptidase activity"/>
    <property type="evidence" value="ECO:0007669"/>
    <property type="project" value="InterPro"/>
</dbReference>
<evidence type="ECO:0000256" key="1">
    <source>
        <dbReference type="ARBA" id="ARBA00022729"/>
    </source>
</evidence>
<dbReference type="InterPro" id="IPR024079">
    <property type="entry name" value="MetalloPept_cat_dom_sf"/>
</dbReference>
<feature type="domain" description="Calx-beta" evidence="6">
    <location>
        <begin position="448"/>
        <end position="546"/>
    </location>
</feature>